<evidence type="ECO:0000313" key="1">
    <source>
        <dbReference type="EMBL" id="THJ36509.1"/>
    </source>
</evidence>
<organism evidence="1 2">
    <name type="scientific">Lampropedia aestuarii</name>
    <dbReference type="NCBI Taxonomy" id="2562762"/>
    <lineage>
        <taxon>Bacteria</taxon>
        <taxon>Pseudomonadati</taxon>
        <taxon>Pseudomonadota</taxon>
        <taxon>Betaproteobacteria</taxon>
        <taxon>Burkholderiales</taxon>
        <taxon>Comamonadaceae</taxon>
        <taxon>Lampropedia</taxon>
    </lineage>
</organism>
<evidence type="ECO:0000313" key="2">
    <source>
        <dbReference type="Proteomes" id="UP000306236"/>
    </source>
</evidence>
<keyword evidence="2" id="KW-1185">Reference proteome</keyword>
<accession>A0A4S5BVG4</accession>
<gene>
    <name evidence="1" type="ORF">E8K88_01010</name>
</gene>
<comment type="caution">
    <text evidence="1">The sequence shown here is derived from an EMBL/GenBank/DDBJ whole genome shotgun (WGS) entry which is preliminary data.</text>
</comment>
<sequence length="77" mass="8471">MYLNPAQQQVLGLHGFAGSSWQAAIKGCFIGSMQACGAGLRLHIETDLFHYEVISKCALNHKLRSIHNETNGLRMSV</sequence>
<reference evidence="1 2" key="1">
    <citation type="submission" date="2019-04" db="EMBL/GenBank/DDBJ databases">
        <title>Lampropedia sp YIM MLB12 draf genome.</title>
        <authorList>
            <person name="Wang Y.-X."/>
        </authorList>
    </citation>
    <scope>NUCLEOTIDE SEQUENCE [LARGE SCALE GENOMIC DNA]</scope>
    <source>
        <strain evidence="1 2">YIM MLB12</strain>
    </source>
</reference>
<protein>
    <submittedName>
        <fullName evidence="1">Uncharacterized protein</fullName>
    </submittedName>
</protein>
<dbReference type="RefSeq" id="WP_136404768.1">
    <property type="nucleotide sequence ID" value="NZ_SSWX01000001.1"/>
</dbReference>
<dbReference type="AlphaFoldDB" id="A0A4S5BVG4"/>
<proteinExistence type="predicted"/>
<name>A0A4S5BVG4_9BURK</name>
<dbReference type="EMBL" id="SSWX01000001">
    <property type="protein sequence ID" value="THJ36509.1"/>
    <property type="molecule type" value="Genomic_DNA"/>
</dbReference>
<dbReference type="Proteomes" id="UP000306236">
    <property type="component" value="Unassembled WGS sequence"/>
</dbReference>